<keyword evidence="10" id="KW-1185">Reference proteome</keyword>
<keyword evidence="9" id="KW-0282">Flagellum</keyword>
<evidence type="ECO:0000313" key="9">
    <source>
        <dbReference type="EMBL" id="PRD17344.1"/>
    </source>
</evidence>
<name>A0A2S9IHU5_9GAMM</name>
<dbReference type="GO" id="GO:0044781">
    <property type="term" value="P:bacterial-type flagellum organization"/>
    <property type="evidence" value="ECO:0007669"/>
    <property type="project" value="UniProtKB-UniRule"/>
</dbReference>
<keyword evidence="3 5" id="KW-1005">Bacterial flagellum biogenesis</keyword>
<dbReference type="Gene3D" id="2.30.30.910">
    <property type="match status" value="1"/>
</dbReference>
<reference evidence="9 10" key="1">
    <citation type="submission" date="2017-10" db="EMBL/GenBank/DDBJ databases">
        <title>Draft genome of two endophytic bacteria isolated from 'guarana' Paullinia cupana (Mart.) Ducke.</title>
        <authorList>
            <person name="Siqueira K.A."/>
            <person name="Liotti R.G."/>
            <person name="Mendes T.A."/>
            <person name="Soares M.A."/>
        </authorList>
    </citation>
    <scope>NUCLEOTIDE SEQUENCE [LARGE SCALE GENOMIC DNA]</scope>
    <source>
        <strain evidence="9 10">342</strain>
    </source>
</reference>
<dbReference type="OrthoDB" id="9785233at2"/>
<feature type="domain" description="FlgD Tudor-like" evidence="8">
    <location>
        <begin position="86"/>
        <end position="212"/>
    </location>
</feature>
<dbReference type="Pfam" id="PF13860">
    <property type="entry name" value="FlgD_ig"/>
    <property type="match status" value="1"/>
</dbReference>
<evidence type="ECO:0000256" key="6">
    <source>
        <dbReference type="SAM" id="MobiDB-lite"/>
    </source>
</evidence>
<comment type="similarity">
    <text evidence="1 5">Belongs to the FlgD family.</text>
</comment>
<dbReference type="Gene3D" id="2.60.40.4070">
    <property type="match status" value="1"/>
</dbReference>
<comment type="caution">
    <text evidence="9">The sequence shown here is derived from an EMBL/GenBank/DDBJ whole genome shotgun (WGS) entry which is preliminary data.</text>
</comment>
<dbReference type="InterPro" id="IPR005648">
    <property type="entry name" value="FlgD"/>
</dbReference>
<sequence length="224" mass="23553">MSVRNVESGYHSDDINASRAPAGNGGNDLNDMFMKLLVAQIQNQDPLNPTDGTEYVGQLAQMTQVQSMQNMTGMMQTAATLVDNLQVLAIGNLAGQTVMVRSDKISLDGQPVDGRLTLDHPSSNVTVHIKDAAGNETTLELGKQEKGLVDFTIDPDALGLEQGEYTLSVVTDEGGVKVPIEIAGTVNSVRIGPDGSALLNIPGLGEIPFFNISQFGGQSAAAKA</sequence>
<dbReference type="Pfam" id="PF03963">
    <property type="entry name" value="FlgD"/>
    <property type="match status" value="1"/>
</dbReference>
<evidence type="ECO:0000256" key="4">
    <source>
        <dbReference type="ARBA" id="ARBA00024746"/>
    </source>
</evidence>
<evidence type="ECO:0000313" key="10">
    <source>
        <dbReference type="Proteomes" id="UP000239181"/>
    </source>
</evidence>
<evidence type="ECO:0000256" key="1">
    <source>
        <dbReference type="ARBA" id="ARBA00010577"/>
    </source>
</evidence>
<keyword evidence="9" id="KW-0966">Cell projection</keyword>
<dbReference type="AlphaFoldDB" id="A0A2S9IHU5"/>
<evidence type="ECO:0000256" key="2">
    <source>
        <dbReference type="ARBA" id="ARBA00016013"/>
    </source>
</evidence>
<comment type="function">
    <text evidence="4 5">Required for flagellar hook formation. May act as a scaffolding protein.</text>
</comment>
<evidence type="ECO:0000259" key="8">
    <source>
        <dbReference type="Pfam" id="PF13861"/>
    </source>
</evidence>
<keyword evidence="9" id="KW-0969">Cilium</keyword>
<dbReference type="EMBL" id="PDET01000001">
    <property type="protein sequence ID" value="PRD17344.1"/>
    <property type="molecule type" value="Genomic_DNA"/>
</dbReference>
<dbReference type="InterPro" id="IPR025963">
    <property type="entry name" value="FLgD_Tudor"/>
</dbReference>
<dbReference type="RefSeq" id="WP_105590943.1">
    <property type="nucleotide sequence ID" value="NZ_PDET01000001.1"/>
</dbReference>
<proteinExistence type="inferred from homology"/>
<evidence type="ECO:0000256" key="5">
    <source>
        <dbReference type="RuleBase" id="RU362076"/>
    </source>
</evidence>
<evidence type="ECO:0000256" key="3">
    <source>
        <dbReference type="ARBA" id="ARBA00022795"/>
    </source>
</evidence>
<dbReference type="Proteomes" id="UP000239181">
    <property type="component" value="Unassembled WGS sequence"/>
</dbReference>
<dbReference type="Pfam" id="PF13861">
    <property type="entry name" value="FLgD_tudor"/>
    <property type="match status" value="1"/>
</dbReference>
<accession>A0A2S9IHU5</accession>
<dbReference type="NCBIfam" id="NF007198">
    <property type="entry name" value="PRK09619.1"/>
    <property type="match status" value="1"/>
</dbReference>
<protein>
    <recommendedName>
        <fullName evidence="2 5">Basal-body rod modification protein FlgD</fullName>
    </recommendedName>
</protein>
<organism evidence="9 10">
    <name type="scientific">Pantoea coffeiphila</name>
    <dbReference type="NCBI Taxonomy" id="1465635"/>
    <lineage>
        <taxon>Bacteria</taxon>
        <taxon>Pseudomonadati</taxon>
        <taxon>Pseudomonadota</taxon>
        <taxon>Gammaproteobacteria</taxon>
        <taxon>Enterobacterales</taxon>
        <taxon>Erwiniaceae</taxon>
        <taxon>Pantoea</taxon>
    </lineage>
</organism>
<feature type="domain" description="FlgD/Vpr Ig-like" evidence="7">
    <location>
        <begin position="102"/>
        <end position="174"/>
    </location>
</feature>
<feature type="region of interest" description="Disordered" evidence="6">
    <location>
        <begin position="1"/>
        <end position="23"/>
    </location>
</feature>
<evidence type="ECO:0000259" key="7">
    <source>
        <dbReference type="Pfam" id="PF13860"/>
    </source>
</evidence>
<gene>
    <name evidence="9" type="primary">flgD</name>
    <name evidence="9" type="ORF">CQW29_01540</name>
</gene>
<dbReference type="InterPro" id="IPR025965">
    <property type="entry name" value="FlgD/Vpr_Ig-like"/>
</dbReference>